<evidence type="ECO:0000313" key="2">
    <source>
        <dbReference type="WBParaSite" id="ES5_v2.g14676.t1"/>
    </source>
</evidence>
<accession>A0AC34FDS1</accession>
<dbReference type="WBParaSite" id="ES5_v2.g14676.t1">
    <property type="protein sequence ID" value="ES5_v2.g14676.t1"/>
    <property type="gene ID" value="ES5_v2.g14676"/>
</dbReference>
<dbReference type="Proteomes" id="UP000887579">
    <property type="component" value="Unplaced"/>
</dbReference>
<sequence>MYLEIIGQIVYRATLVFTNNLFSQQFGQGSYGIASASEIAFFSYIYGKLEKDQYQRLTSWTRAGTMAGRTGGYIVAQILILTGTGTYVLLNQVAFSFSCLALVFCFLMPRVSWKKLVDRIRVEQDNQKSRAKSHTPLPTSYKEYILYRLGKLRSDFVKVYSNPFICKWSFWWAITTCMSLQISLYSQTLFGQAQGPDEIPLNGFADAGYTFTATVGILLLNSLPINWNKWGETALVIISTLDAIFLYIYSTSTSAYPMYIVYIFYRSFYQVMITIAQWNIAKKMVCDSYGLVFGVNSFIALIMQSLLTRVVSDKRGLGMQVRDAFLVYASLHALIAMIFLISVIYTVVCWYCKRDKIAPTTMSSKRTSTRKHSSIKVKNDKNQVENLQGIPSSATLVTDIASIASTDNTVATNSTTNPKSIDDKNYDIASELDFSSSSEDETDSDEDKVPGLPTETLASSFAASMSRKLSKPM</sequence>
<organism evidence="1 2">
    <name type="scientific">Panagrolaimus sp. ES5</name>
    <dbReference type="NCBI Taxonomy" id="591445"/>
    <lineage>
        <taxon>Eukaryota</taxon>
        <taxon>Metazoa</taxon>
        <taxon>Ecdysozoa</taxon>
        <taxon>Nematoda</taxon>
        <taxon>Chromadorea</taxon>
        <taxon>Rhabditida</taxon>
        <taxon>Tylenchina</taxon>
        <taxon>Panagrolaimomorpha</taxon>
        <taxon>Panagrolaimoidea</taxon>
        <taxon>Panagrolaimidae</taxon>
        <taxon>Panagrolaimus</taxon>
    </lineage>
</organism>
<protein>
    <submittedName>
        <fullName evidence="2">Thiamine transporter 1</fullName>
    </submittedName>
</protein>
<name>A0AC34FDS1_9BILA</name>
<evidence type="ECO:0000313" key="1">
    <source>
        <dbReference type="Proteomes" id="UP000887579"/>
    </source>
</evidence>
<proteinExistence type="predicted"/>
<reference evidence="2" key="1">
    <citation type="submission" date="2022-11" db="UniProtKB">
        <authorList>
            <consortium name="WormBaseParasite"/>
        </authorList>
    </citation>
    <scope>IDENTIFICATION</scope>
</reference>